<comment type="catalytic activity">
    <reaction evidence="6">
        <text>a beta-lactam + H2O = a substituted beta-amino acid</text>
        <dbReference type="Rhea" id="RHEA:20401"/>
        <dbReference type="ChEBI" id="CHEBI:15377"/>
        <dbReference type="ChEBI" id="CHEBI:35627"/>
        <dbReference type="ChEBI" id="CHEBI:140347"/>
        <dbReference type="EC" id="3.5.2.6"/>
    </reaction>
</comment>
<dbReference type="PANTHER" id="PTHR35333:SF3">
    <property type="entry name" value="BETA-LACTAMASE-TYPE TRANSPEPTIDASE FOLD CONTAINING PROTEIN"/>
    <property type="match status" value="1"/>
</dbReference>
<dbReference type="GeneID" id="96600373"/>
<evidence type="ECO:0000256" key="5">
    <source>
        <dbReference type="ARBA" id="ARBA00023251"/>
    </source>
</evidence>
<dbReference type="Proteomes" id="UP000037326">
    <property type="component" value="Unassembled WGS sequence"/>
</dbReference>
<organism evidence="8 9">
    <name type="scientific">Lysinibacillus xylanilyticus</name>
    <dbReference type="NCBI Taxonomy" id="582475"/>
    <lineage>
        <taxon>Bacteria</taxon>
        <taxon>Bacillati</taxon>
        <taxon>Bacillota</taxon>
        <taxon>Bacilli</taxon>
        <taxon>Bacillales</taxon>
        <taxon>Bacillaceae</taxon>
        <taxon>Lysinibacillus</taxon>
    </lineage>
</organism>
<protein>
    <recommendedName>
        <fullName evidence="2 6">Beta-lactamase</fullName>
        <ecNumber evidence="2 6">3.5.2.6</ecNumber>
    </recommendedName>
</protein>
<evidence type="ECO:0000256" key="2">
    <source>
        <dbReference type="ARBA" id="ARBA00012865"/>
    </source>
</evidence>
<dbReference type="SUPFAM" id="SSF56601">
    <property type="entry name" value="beta-lactamase/transpeptidase-like"/>
    <property type="match status" value="1"/>
</dbReference>
<dbReference type="GO" id="GO:0046677">
    <property type="term" value="P:response to antibiotic"/>
    <property type="evidence" value="ECO:0007669"/>
    <property type="project" value="UniProtKB-UniRule"/>
</dbReference>
<evidence type="ECO:0000313" key="9">
    <source>
        <dbReference type="Proteomes" id="UP000037326"/>
    </source>
</evidence>
<dbReference type="Pfam" id="PF13354">
    <property type="entry name" value="Beta-lactamase2"/>
    <property type="match status" value="1"/>
</dbReference>
<evidence type="ECO:0000256" key="4">
    <source>
        <dbReference type="ARBA" id="ARBA00022801"/>
    </source>
</evidence>
<evidence type="ECO:0000256" key="6">
    <source>
        <dbReference type="RuleBase" id="RU361140"/>
    </source>
</evidence>
<dbReference type="PROSITE" id="PS00146">
    <property type="entry name" value="BETA_LACTAMASE_A"/>
    <property type="match status" value="1"/>
</dbReference>
<dbReference type="PANTHER" id="PTHR35333">
    <property type="entry name" value="BETA-LACTAMASE"/>
    <property type="match status" value="1"/>
</dbReference>
<dbReference type="AlphaFoldDB" id="A0A0K9F523"/>
<reference evidence="9" key="1">
    <citation type="submission" date="2015-07" db="EMBL/GenBank/DDBJ databases">
        <authorList>
            <person name="Liu B."/>
            <person name="Wang J."/>
            <person name="Zhu Y."/>
            <person name="Liu G."/>
            <person name="Chen Q."/>
            <person name="Lan J."/>
            <person name="Che J."/>
            <person name="Ge C."/>
            <person name="Shi H."/>
            <person name="Pan Z."/>
            <person name="Liu X."/>
        </authorList>
    </citation>
    <scope>NUCLEOTIDE SEQUENCE [LARGE SCALE GENOMIC DNA]</scope>
    <source>
        <strain evidence="9">DSM 23493</strain>
    </source>
</reference>
<dbReference type="InterPro" id="IPR012338">
    <property type="entry name" value="Beta-lactam/transpept-like"/>
</dbReference>
<evidence type="ECO:0000256" key="1">
    <source>
        <dbReference type="ARBA" id="ARBA00009009"/>
    </source>
</evidence>
<dbReference type="NCBIfam" id="NF012167">
    <property type="entry name" value="classA_firm"/>
    <property type="match status" value="1"/>
</dbReference>
<dbReference type="NCBIfam" id="NF033103">
    <property type="entry name" value="bla_class_A"/>
    <property type="match status" value="1"/>
</dbReference>
<dbReference type="PRINTS" id="PR00118">
    <property type="entry name" value="BLACTAMASEA"/>
</dbReference>
<feature type="domain" description="Beta-lactamase class A catalytic" evidence="7">
    <location>
        <begin position="66"/>
        <end position="280"/>
    </location>
</feature>
<evidence type="ECO:0000256" key="3">
    <source>
        <dbReference type="ARBA" id="ARBA00022729"/>
    </source>
</evidence>
<gene>
    <name evidence="8" type="ORF">ACZ11_19375</name>
</gene>
<dbReference type="RefSeq" id="WP_049668174.1">
    <property type="nucleotide sequence ID" value="NZ_JBIVOC010000001.1"/>
</dbReference>
<dbReference type="InterPro" id="IPR023650">
    <property type="entry name" value="Beta-lactam_class-A_AS"/>
</dbReference>
<dbReference type="PATRIC" id="fig|582475.4.peg.2942"/>
<comment type="similarity">
    <text evidence="1 6">Belongs to the class-A beta-lactamase family.</text>
</comment>
<evidence type="ECO:0000313" key="8">
    <source>
        <dbReference type="EMBL" id="KMY29268.1"/>
    </source>
</evidence>
<name>A0A0K9F523_9BACI</name>
<proteinExistence type="inferred from homology"/>
<dbReference type="EMBL" id="LFXJ01000010">
    <property type="protein sequence ID" value="KMY29268.1"/>
    <property type="molecule type" value="Genomic_DNA"/>
</dbReference>
<sequence>MVNKKRFFQILAPIGLMLMVVGCSNDNKQVIQQSETEPNQTSENIVENTTIDKFEQLEKKYDARLGVYAIDTGTKKTVEFREDERFAYTSTFKALAAGAVLQQNSIEELNKIVTYTSDDLVTYSPITEKYVDTGMTLKDISEAAIRYSDNTAGNLLFKELGGPEGFETSLKKLGDQVTNAERIETGLNEAVPGETRDTSTPKALANDLQAYALGEVLTHEKQTMLVDWLKRNTTGDNLIRAGVPKGWEVGDKTGGGGYGTRNDIAIVWPPNREPIVIAILSSRDKQDATYNDELIAQASEVVMNVFNSTPNNK</sequence>
<dbReference type="EC" id="3.5.2.6" evidence="2 6"/>
<comment type="caution">
    <text evidence="8">The sequence shown here is derived from an EMBL/GenBank/DDBJ whole genome shotgun (WGS) entry which is preliminary data.</text>
</comment>
<dbReference type="GO" id="GO:0008800">
    <property type="term" value="F:beta-lactamase activity"/>
    <property type="evidence" value="ECO:0007669"/>
    <property type="project" value="UniProtKB-UniRule"/>
</dbReference>
<dbReference type="PROSITE" id="PS51257">
    <property type="entry name" value="PROKAR_LIPOPROTEIN"/>
    <property type="match status" value="1"/>
</dbReference>
<dbReference type="InterPro" id="IPR058139">
    <property type="entry name" value="BlaC_bacilli"/>
</dbReference>
<dbReference type="InterPro" id="IPR045155">
    <property type="entry name" value="Beta-lactam_cat"/>
</dbReference>
<dbReference type="GO" id="GO:0030655">
    <property type="term" value="P:beta-lactam antibiotic catabolic process"/>
    <property type="evidence" value="ECO:0007669"/>
    <property type="project" value="InterPro"/>
</dbReference>
<dbReference type="Gene3D" id="3.40.710.10">
    <property type="entry name" value="DD-peptidase/beta-lactamase superfamily"/>
    <property type="match status" value="1"/>
</dbReference>
<accession>A0A0K9F523</accession>
<keyword evidence="4 6" id="KW-0378">Hydrolase</keyword>
<evidence type="ECO:0000259" key="7">
    <source>
        <dbReference type="Pfam" id="PF13354"/>
    </source>
</evidence>
<dbReference type="InterPro" id="IPR000871">
    <property type="entry name" value="Beta-lactam_class-A"/>
</dbReference>
<keyword evidence="3" id="KW-0732">Signal</keyword>
<keyword evidence="5 6" id="KW-0046">Antibiotic resistance</keyword>